<proteinExistence type="predicted"/>
<evidence type="ECO:0000256" key="1">
    <source>
        <dbReference type="SAM" id="MobiDB-lite"/>
    </source>
</evidence>
<sequence length="121" mass="13284">MYPLRSPSQQDGLGPGGPSSGGSMILPRRQPKILVLKGRAHLFKLNFVNKICCKISQGLESSGIFYNREATEAKIILRSHSNSQTHLSLLPPLLSDPSICHFFSGKRKGVEANKEIILEVT</sequence>
<reference evidence="2" key="2">
    <citation type="submission" date="2017-11" db="EMBL/GenBank/DDBJ databases">
        <title>Coralsnake Venomics: Analyses of Venom Gland Transcriptomes and Proteomes of Six Brazilian Taxa.</title>
        <authorList>
            <person name="Aird S.D."/>
            <person name="Jorge da Silva N."/>
            <person name="Qiu L."/>
            <person name="Villar-Briones A."/>
            <person name="Aparecida-Saddi V."/>
            <person name="Campos-Telles M.P."/>
            <person name="Grau M."/>
            <person name="Mikheyev A.S."/>
        </authorList>
    </citation>
    <scope>NUCLEOTIDE SEQUENCE</scope>
    <source>
        <tissue evidence="2">Venom_gland</tissue>
    </source>
</reference>
<dbReference type="AlphaFoldDB" id="A0A2D4J2C1"/>
<evidence type="ECO:0000313" key="2">
    <source>
        <dbReference type="EMBL" id="LAA90626.1"/>
    </source>
</evidence>
<name>A0A2D4J2C1_MICLE</name>
<protein>
    <submittedName>
        <fullName evidence="2">Uncharacterized protein</fullName>
    </submittedName>
</protein>
<organism evidence="2">
    <name type="scientific">Micrurus lemniscatus lemniscatus</name>
    <dbReference type="NCBI Taxonomy" id="129467"/>
    <lineage>
        <taxon>Eukaryota</taxon>
        <taxon>Metazoa</taxon>
        <taxon>Chordata</taxon>
        <taxon>Craniata</taxon>
        <taxon>Vertebrata</taxon>
        <taxon>Euteleostomi</taxon>
        <taxon>Lepidosauria</taxon>
        <taxon>Squamata</taxon>
        <taxon>Bifurcata</taxon>
        <taxon>Unidentata</taxon>
        <taxon>Episquamata</taxon>
        <taxon>Toxicofera</taxon>
        <taxon>Serpentes</taxon>
        <taxon>Colubroidea</taxon>
        <taxon>Elapidae</taxon>
        <taxon>Elapinae</taxon>
        <taxon>Micrurus</taxon>
    </lineage>
</organism>
<accession>A0A2D4J2C1</accession>
<dbReference type="EMBL" id="IACK01149510">
    <property type="protein sequence ID" value="LAA90626.1"/>
    <property type="molecule type" value="Transcribed_RNA"/>
</dbReference>
<feature type="region of interest" description="Disordered" evidence="1">
    <location>
        <begin position="1"/>
        <end position="26"/>
    </location>
</feature>
<reference evidence="2" key="1">
    <citation type="submission" date="2017-07" db="EMBL/GenBank/DDBJ databases">
        <authorList>
            <person name="Mikheyev A."/>
            <person name="Grau M."/>
        </authorList>
    </citation>
    <scope>NUCLEOTIDE SEQUENCE</scope>
    <source>
        <tissue evidence="2">Venom_gland</tissue>
    </source>
</reference>
<feature type="compositionally biased region" description="Low complexity" evidence="1">
    <location>
        <begin position="1"/>
        <end position="12"/>
    </location>
</feature>